<protein>
    <submittedName>
        <fullName evidence="1">Uncharacterized protein</fullName>
    </submittedName>
</protein>
<reference evidence="1" key="1">
    <citation type="submission" date="2017-07" db="EMBL/GenBank/DDBJ databases">
        <authorList>
            <person name="Mikheyev A."/>
            <person name="Grau M."/>
        </authorList>
    </citation>
    <scope>NUCLEOTIDE SEQUENCE</scope>
    <source>
        <tissue evidence="1">Venom_gland</tissue>
    </source>
</reference>
<reference evidence="1" key="2">
    <citation type="submission" date="2017-11" db="EMBL/GenBank/DDBJ databases">
        <title>Coralsnake Venomics: Analyses of Venom Gland Transcriptomes and Proteomes of Six Brazilian Taxa.</title>
        <authorList>
            <person name="Aird S.D."/>
            <person name="Jorge da Silva N."/>
            <person name="Qiu L."/>
            <person name="Villar-Briones A."/>
            <person name="Aparecida-Saddi V."/>
            <person name="Campos-Telles M.P."/>
            <person name="Grau M."/>
            <person name="Mikheyev A.S."/>
        </authorList>
    </citation>
    <scope>NUCLEOTIDE SEQUENCE</scope>
    <source>
        <tissue evidence="1">Venom_gland</tissue>
    </source>
</reference>
<sequence length="130" mass="14912">MEKPKSIELKTTTPLDRIKGTLSERNKKITLLDKIRTERGNHCTTNQITNIYKSKPQVLKHCKKYKNICTHRVRRPADPEAIAVPGPLDSKIKPPFRVACLPGFFPPPAMIAHPGWRERTREELFFPTGQ</sequence>
<accession>A0A2D4LWK1</accession>
<dbReference type="AlphaFoldDB" id="A0A2D4LWK1"/>
<dbReference type="EMBL" id="IACM01045498">
    <property type="protein sequence ID" value="LAB25487.1"/>
    <property type="molecule type" value="Transcribed_RNA"/>
</dbReference>
<proteinExistence type="predicted"/>
<evidence type="ECO:0000313" key="1">
    <source>
        <dbReference type="EMBL" id="LAB25487.1"/>
    </source>
</evidence>
<name>A0A2D4LWK1_9SAUR</name>
<organism evidence="1">
    <name type="scientific">Micrurus spixii</name>
    <name type="common">Amazon coral snake</name>
    <dbReference type="NCBI Taxonomy" id="129469"/>
    <lineage>
        <taxon>Eukaryota</taxon>
        <taxon>Metazoa</taxon>
        <taxon>Chordata</taxon>
        <taxon>Craniata</taxon>
        <taxon>Vertebrata</taxon>
        <taxon>Euteleostomi</taxon>
        <taxon>Lepidosauria</taxon>
        <taxon>Squamata</taxon>
        <taxon>Bifurcata</taxon>
        <taxon>Unidentata</taxon>
        <taxon>Episquamata</taxon>
        <taxon>Toxicofera</taxon>
        <taxon>Serpentes</taxon>
        <taxon>Colubroidea</taxon>
        <taxon>Elapidae</taxon>
        <taxon>Elapinae</taxon>
        <taxon>Micrurus</taxon>
    </lineage>
</organism>